<keyword evidence="1" id="KW-1134">Transmembrane beta strand</keyword>
<dbReference type="InterPro" id="IPR013686">
    <property type="entry name" value="Polypept-transport_assoc_ShlB"/>
</dbReference>
<protein>
    <submittedName>
        <fullName evidence="7">ShlB/FhaC/HecB family hemolysin secretion/activation protein</fullName>
    </submittedName>
</protein>
<keyword evidence="1" id="KW-0472">Membrane</keyword>
<reference evidence="7 8" key="1">
    <citation type="submission" date="2020-06" db="EMBL/GenBank/DDBJ databases">
        <title>Genome sequence of Paramixta manurensis strain PD-1.</title>
        <authorList>
            <person name="Lee C.W."/>
            <person name="Kim J."/>
        </authorList>
    </citation>
    <scope>NUCLEOTIDE SEQUENCE [LARGE SCALE GENOMIC DNA]</scope>
    <source>
        <strain evidence="7 8">PD-1</strain>
    </source>
</reference>
<dbReference type="InterPro" id="IPR051544">
    <property type="entry name" value="TPS_OM_transporter"/>
</dbReference>
<name>A0A6M8UMI2_9GAMM</name>
<dbReference type="Gene3D" id="2.40.160.50">
    <property type="entry name" value="membrane protein fhac: a member of the omp85/tpsb transporter family"/>
    <property type="match status" value="1"/>
</dbReference>
<dbReference type="Proteomes" id="UP000505325">
    <property type="component" value="Chromosome"/>
</dbReference>
<dbReference type="PANTHER" id="PTHR34597">
    <property type="entry name" value="SLR1661 PROTEIN"/>
    <property type="match status" value="1"/>
</dbReference>
<keyword evidence="2" id="KW-0812">Transmembrane</keyword>
<proteinExistence type="predicted"/>
<dbReference type="AlphaFoldDB" id="A0A6M8UMI2"/>
<evidence type="ECO:0000313" key="7">
    <source>
        <dbReference type="EMBL" id="QKJ89010.1"/>
    </source>
</evidence>
<evidence type="ECO:0000256" key="3">
    <source>
        <dbReference type="ARBA" id="ARBA00023237"/>
    </source>
</evidence>
<feature type="domain" description="Polypeptide-transport-associated ShlB-type" evidence="5">
    <location>
        <begin position="91"/>
        <end position="164"/>
    </location>
</feature>
<dbReference type="InterPro" id="IPR035251">
    <property type="entry name" value="ShlB_POTRA"/>
</dbReference>
<dbReference type="PIRSF" id="PIRSF029745">
    <property type="entry name" value="FhaC"/>
    <property type="match status" value="1"/>
</dbReference>
<evidence type="ECO:0000313" key="8">
    <source>
        <dbReference type="Proteomes" id="UP000505325"/>
    </source>
</evidence>
<dbReference type="InterPro" id="IPR027282">
    <property type="entry name" value="TPS"/>
</dbReference>
<accession>A0A6M8UMI2</accession>
<evidence type="ECO:0000259" key="4">
    <source>
        <dbReference type="Pfam" id="PF03865"/>
    </source>
</evidence>
<dbReference type="Pfam" id="PF08479">
    <property type="entry name" value="POTRA_2"/>
    <property type="match status" value="1"/>
</dbReference>
<evidence type="ECO:0000256" key="1">
    <source>
        <dbReference type="ARBA" id="ARBA00022452"/>
    </source>
</evidence>
<dbReference type="InterPro" id="IPR005565">
    <property type="entry name" value="Hemolysn_activator_HlyB_C"/>
</dbReference>
<dbReference type="GO" id="GO:0046819">
    <property type="term" value="P:protein secretion by the type V secretion system"/>
    <property type="evidence" value="ECO:0007669"/>
    <property type="project" value="TreeGrafter"/>
</dbReference>
<keyword evidence="8" id="KW-1185">Reference proteome</keyword>
<gene>
    <name evidence="7" type="ORF">PMPD1_4105</name>
</gene>
<evidence type="ECO:0000256" key="2">
    <source>
        <dbReference type="ARBA" id="ARBA00022692"/>
    </source>
</evidence>
<feature type="domain" description="ShlB POTRA" evidence="6">
    <location>
        <begin position="166"/>
        <end position="219"/>
    </location>
</feature>
<dbReference type="Pfam" id="PF03865">
    <property type="entry name" value="ShlB"/>
    <property type="match status" value="1"/>
</dbReference>
<feature type="domain" description="Haemolysin activator HlyB C-terminal" evidence="4">
    <location>
        <begin position="224"/>
        <end position="540"/>
    </location>
</feature>
<dbReference type="EMBL" id="CP054212">
    <property type="protein sequence ID" value="QKJ89010.1"/>
    <property type="molecule type" value="Genomic_DNA"/>
</dbReference>
<dbReference type="PANTHER" id="PTHR34597:SF3">
    <property type="entry name" value="OUTER MEMBRANE TRANSPORTER CDIB"/>
    <property type="match status" value="1"/>
</dbReference>
<dbReference type="RefSeq" id="WP_173635835.1">
    <property type="nucleotide sequence ID" value="NZ_CP054212.1"/>
</dbReference>
<dbReference type="Gene3D" id="3.10.20.310">
    <property type="entry name" value="membrane protein fhac"/>
    <property type="match status" value="1"/>
</dbReference>
<dbReference type="KEGG" id="pmak:PMPD1_4105"/>
<sequence length="576" mass="65192">MDTIQKVNFIIFPILLSAFILTSGKVSAESINTPGETIGQQVKEQNNHQIEQDKARQRALSPDEKMAHSQQQGIKRRIINFPIEQPCYDIKKITYTQDDTRLILSDLSWLTRQAEGKCLGTAGIQLFVNTLQNEIIRMGYITTRINIPDQNLSEGILQFTILTGKVGNINLLEGGNNDISLSNTLPFTSGDILRLRDLEQGSFNLQRVPGSTVKIEVLPGDKYGESDINILRRQDKYWQVGAWLNDAGSRSTGRYQGGGALYLNNITSLSDTLYFSYGHDVALGHKAAGGSRNRSLGYSVPWGFWWLDLYASQSYTQQKIVGNWSSWMLNNKNQYVSAQLSHLISQTADQKSVFGLQIFNAATRYYFYDVELATLRKLNAGWKAILQQQYRFDNAIIDASLSYQRKMPWFGSSKTPEQQVGLIDSKSRIIMLDLQASTNFRIAQSLFNYSPHFNLQLTPDRLSSLDYFSIGNRWTVRGFDGEATLQQNQGWYWRNDISWIVPAQTWQPYLGLDIGKIIGGETLSGYSGKTLMGSVMGLRGKFYHTGFDFFAGTPLIQPRGFHTDPFTVGFSMQWKY</sequence>
<keyword evidence="3" id="KW-0998">Cell outer membrane</keyword>
<dbReference type="GO" id="GO:0098046">
    <property type="term" value="C:type V protein secretion system complex"/>
    <property type="evidence" value="ECO:0007669"/>
    <property type="project" value="TreeGrafter"/>
</dbReference>
<organism evidence="7 8">
    <name type="scientific">Paramixta manurensis</name>
    <dbReference type="NCBI Taxonomy" id="2740817"/>
    <lineage>
        <taxon>Bacteria</taxon>
        <taxon>Pseudomonadati</taxon>
        <taxon>Pseudomonadota</taxon>
        <taxon>Gammaproteobacteria</taxon>
        <taxon>Enterobacterales</taxon>
        <taxon>Erwiniaceae</taxon>
        <taxon>Paramixta</taxon>
    </lineage>
</organism>
<evidence type="ECO:0000259" key="6">
    <source>
        <dbReference type="Pfam" id="PF17287"/>
    </source>
</evidence>
<dbReference type="Pfam" id="PF17287">
    <property type="entry name" value="POTRA_3"/>
    <property type="match status" value="1"/>
</dbReference>
<dbReference type="GO" id="GO:0008320">
    <property type="term" value="F:protein transmembrane transporter activity"/>
    <property type="evidence" value="ECO:0007669"/>
    <property type="project" value="TreeGrafter"/>
</dbReference>
<evidence type="ECO:0000259" key="5">
    <source>
        <dbReference type="Pfam" id="PF08479"/>
    </source>
</evidence>